<dbReference type="FunFam" id="3.40.50.880:FF:000033">
    <property type="entry name" value="Glutamine amidotransferase class-I"/>
    <property type="match status" value="1"/>
</dbReference>
<dbReference type="PROSITE" id="PS51273">
    <property type="entry name" value="GATASE_TYPE_1"/>
    <property type="match status" value="1"/>
</dbReference>
<dbReference type="NCBIfam" id="NF005072">
    <property type="entry name" value="PRK06490.1"/>
    <property type="match status" value="1"/>
</dbReference>
<dbReference type="RefSeq" id="WP_065700584.1">
    <property type="nucleotide sequence ID" value="NZ_CP049206.1"/>
</dbReference>
<evidence type="ECO:0000313" key="4">
    <source>
        <dbReference type="Proteomes" id="UP000663912"/>
    </source>
</evidence>
<accession>A0AAE7R0P1</accession>
<dbReference type="EMBL" id="JAAMCP010000007">
    <property type="protein sequence ID" value="NTF37731.1"/>
    <property type="molecule type" value="Genomic_DNA"/>
</dbReference>
<dbReference type="AlphaFoldDB" id="A0AAE7R0P1"/>
<name>A0AAE7R0P1_9HYPH</name>
<protein>
    <submittedName>
        <fullName evidence="3">Glutamine amidotransferase</fullName>
    </submittedName>
</protein>
<dbReference type="PANTHER" id="PTHR42695:SF5">
    <property type="entry name" value="GLUTAMINE AMIDOTRANSFERASE YLR126C-RELATED"/>
    <property type="match status" value="1"/>
</dbReference>
<dbReference type="EMBL" id="CP049206">
    <property type="protein sequence ID" value="QTG00108.1"/>
    <property type="molecule type" value="Genomic_DNA"/>
</dbReference>
<organism evidence="3 4">
    <name type="scientific">Agrobacterium rubi</name>
    <dbReference type="NCBI Taxonomy" id="28099"/>
    <lineage>
        <taxon>Bacteria</taxon>
        <taxon>Pseudomonadati</taxon>
        <taxon>Pseudomonadota</taxon>
        <taxon>Alphaproteobacteria</taxon>
        <taxon>Hyphomicrobiales</taxon>
        <taxon>Rhizobiaceae</taxon>
        <taxon>Rhizobium/Agrobacterium group</taxon>
        <taxon>Agrobacterium</taxon>
    </lineage>
</organism>
<evidence type="ECO:0000259" key="1">
    <source>
        <dbReference type="Pfam" id="PF00117"/>
    </source>
</evidence>
<sequence>MLFDPSCQRGSQDRILIVLHQERSTPGRVGQMLVEKGYRLDIRRPPLGDELPTTLSAHRGAVIFGGPMSANDPDAFIQAEIDWLKVPLTENKPFLGICLGAQMLSKHLGAKVVADSDGRVEIGWYPLHATEKGRLLLPHWPQMVYHFHREGFELPHGAELLAKGDAYPNQAYRYGQNAWGLQFHAELTRAMMQSWVVRGAEKFGMPNAQMGSQHLEGRMLFDNALKAWLSQFLDLVFNGTLKKTDASSYAALPSA</sequence>
<evidence type="ECO:0000313" key="5">
    <source>
        <dbReference type="Proteomes" id="UP000822331"/>
    </source>
</evidence>
<feature type="domain" description="Glutamine amidotransferase" evidence="1">
    <location>
        <begin position="32"/>
        <end position="188"/>
    </location>
</feature>
<reference evidence="2 5" key="1">
    <citation type="journal article" date="2020" name="Science">
        <title>Unexpected conservation and global transmission of agrobacterial virulence plasmids.</title>
        <authorList>
            <person name="Weisberg A.J."/>
            <person name="Davis E.W. 2nd"/>
            <person name="Tabima J."/>
            <person name="Belcher M.S."/>
            <person name="Miller M."/>
            <person name="Kuo C.H."/>
            <person name="Loper J.E."/>
            <person name="Grunwald N.J."/>
            <person name="Putnam M.L."/>
            <person name="Chang J.H."/>
        </authorList>
    </citation>
    <scope>NUCLEOTIDE SEQUENCE [LARGE SCALE GENOMIC DNA]</scope>
    <source>
        <strain evidence="2 5">A19/93</strain>
    </source>
</reference>
<evidence type="ECO:0000313" key="3">
    <source>
        <dbReference type="EMBL" id="QTG00108.1"/>
    </source>
</evidence>
<dbReference type="Proteomes" id="UP000663912">
    <property type="component" value="Chromosome 1"/>
</dbReference>
<dbReference type="Gene3D" id="3.40.50.880">
    <property type="match status" value="1"/>
</dbReference>
<dbReference type="GO" id="GO:0005829">
    <property type="term" value="C:cytosol"/>
    <property type="evidence" value="ECO:0007669"/>
    <property type="project" value="TreeGrafter"/>
</dbReference>
<dbReference type="InterPro" id="IPR017926">
    <property type="entry name" value="GATASE"/>
</dbReference>
<evidence type="ECO:0000313" key="2">
    <source>
        <dbReference type="EMBL" id="NTF37731.1"/>
    </source>
</evidence>
<dbReference type="PANTHER" id="PTHR42695">
    <property type="entry name" value="GLUTAMINE AMIDOTRANSFERASE YLR126C-RELATED"/>
    <property type="match status" value="1"/>
</dbReference>
<gene>
    <name evidence="2" type="ORF">G6L72_13530</name>
    <name evidence="3" type="ORF">G6M88_06735</name>
</gene>
<dbReference type="Pfam" id="PF00117">
    <property type="entry name" value="GATase"/>
    <property type="match status" value="1"/>
</dbReference>
<dbReference type="SUPFAM" id="SSF52317">
    <property type="entry name" value="Class I glutamine amidotransferase-like"/>
    <property type="match status" value="1"/>
</dbReference>
<reference evidence="3" key="2">
    <citation type="submission" date="2020-02" db="EMBL/GenBank/DDBJ databases">
        <title>Unexpected conservation and global transmission of agrobacterial virulence plasmids.</title>
        <authorList>
            <person name="Weisberg A.J."/>
            <person name="Davis E.W. II"/>
            <person name="Tabima J.R."/>
            <person name="Belcher M.S."/>
            <person name="Miller M."/>
            <person name="Kuo C.-H."/>
            <person name="Loper J.E."/>
            <person name="Grunwald N.J."/>
            <person name="Putnam M.L."/>
            <person name="Chang J.H."/>
        </authorList>
    </citation>
    <scope>NUCLEOTIDE SEQUENCE</scope>
    <source>
        <strain evidence="3">W2/73</strain>
    </source>
</reference>
<dbReference type="InterPro" id="IPR029062">
    <property type="entry name" value="Class_I_gatase-like"/>
</dbReference>
<dbReference type="CDD" id="cd01741">
    <property type="entry name" value="GATase1_1"/>
    <property type="match status" value="1"/>
</dbReference>
<dbReference type="Proteomes" id="UP000822331">
    <property type="component" value="Unassembled WGS sequence"/>
</dbReference>
<dbReference type="KEGG" id="arui:G6M88_06735"/>
<dbReference type="InterPro" id="IPR044992">
    <property type="entry name" value="ChyE-like"/>
</dbReference>
<proteinExistence type="predicted"/>
<keyword evidence="3" id="KW-0315">Glutamine amidotransferase</keyword>
<keyword evidence="5" id="KW-1185">Reference proteome</keyword>